<dbReference type="InterPro" id="IPR047690">
    <property type="entry name" value="IPExxxVDY_fam"/>
</dbReference>
<accession>A0ABX0I8U6</accession>
<protein>
    <submittedName>
        <fullName evidence="1">IPExxxVDY family protein</fullName>
    </submittedName>
</protein>
<dbReference type="Proteomes" id="UP000761423">
    <property type="component" value="Unassembled WGS sequence"/>
</dbReference>
<dbReference type="RefSeq" id="WP_166235564.1">
    <property type="nucleotide sequence ID" value="NZ_JAAJBV010000001.1"/>
</dbReference>
<organism evidence="1 2">
    <name type="scientific">Flavobacterium celericrescens</name>
    <dbReference type="NCBI Taxonomy" id="2709780"/>
    <lineage>
        <taxon>Bacteria</taxon>
        <taxon>Pseudomonadati</taxon>
        <taxon>Bacteroidota</taxon>
        <taxon>Flavobacteriia</taxon>
        <taxon>Flavobacteriales</taxon>
        <taxon>Flavobacteriaceae</taxon>
        <taxon>Flavobacterium</taxon>
    </lineage>
</organism>
<comment type="caution">
    <text evidence="1">The sequence shown here is derived from an EMBL/GenBank/DDBJ whole genome shotgun (WGS) entry which is preliminary data.</text>
</comment>
<dbReference type="EMBL" id="JAAJBV010000001">
    <property type="protein sequence ID" value="NHM03561.1"/>
    <property type="molecule type" value="Genomic_DNA"/>
</dbReference>
<keyword evidence="2" id="KW-1185">Reference proteome</keyword>
<gene>
    <name evidence="1" type="ORF">G4L40_02450</name>
</gene>
<reference evidence="1 2" key="1">
    <citation type="submission" date="2020-02" db="EMBL/GenBank/DDBJ databases">
        <authorList>
            <person name="Chen W.-M."/>
        </authorList>
    </citation>
    <scope>NUCLEOTIDE SEQUENCE [LARGE SCALE GENOMIC DNA]</scope>
    <source>
        <strain evidence="1 2">TWA-26</strain>
    </source>
</reference>
<proteinExistence type="predicted"/>
<dbReference type="NCBIfam" id="NF033205">
    <property type="entry name" value="IPExxxVDY"/>
    <property type="match status" value="1"/>
</dbReference>
<evidence type="ECO:0000313" key="2">
    <source>
        <dbReference type="Proteomes" id="UP000761423"/>
    </source>
</evidence>
<evidence type="ECO:0000313" key="1">
    <source>
        <dbReference type="EMBL" id="NHM03561.1"/>
    </source>
</evidence>
<sequence>MAIHKIQINDFISDDYELIAIHSSLDDYKLAYAINKILDTRLIKNESNIEIAIPEGKSAFSNYIFDDEKSDVQWSLIENKTTIVTSKKKVAQLFDQVDITVFLLPEYKKADYLLKIENIDYDFDEEDMIEKLLSIKNVTTAYTIETTNLKSKNNLIF</sequence>
<name>A0ABX0I8U6_9FLAO</name>